<dbReference type="EMBL" id="JAGSOG010000095">
    <property type="protein sequence ID" value="MBR7835423.1"/>
    <property type="molecule type" value="Genomic_DNA"/>
</dbReference>
<reference evidence="3" key="1">
    <citation type="submission" date="2021-04" db="EMBL/GenBank/DDBJ databases">
        <title>Genome based classification of Actinospica acidithermotolerans sp. nov., an actinobacterium isolated from an Indonesian hot spring.</title>
        <authorList>
            <person name="Kusuma A.B."/>
            <person name="Putra K.E."/>
            <person name="Nafisah S."/>
            <person name="Loh J."/>
            <person name="Nouioui I."/>
            <person name="Goodfellow M."/>
        </authorList>
    </citation>
    <scope>NUCLEOTIDE SEQUENCE</scope>
    <source>
        <strain evidence="3">CSCA 57</strain>
    </source>
</reference>
<accession>A0A941ISZ3</accession>
<dbReference type="InterPro" id="IPR016032">
    <property type="entry name" value="Sig_transdc_resp-reg_C-effctor"/>
</dbReference>
<evidence type="ECO:0000313" key="4">
    <source>
        <dbReference type="Proteomes" id="UP000675781"/>
    </source>
</evidence>
<evidence type="ECO:0000256" key="1">
    <source>
        <dbReference type="ARBA" id="ARBA00023125"/>
    </source>
</evidence>
<dbReference type="Proteomes" id="UP000675781">
    <property type="component" value="Unassembled WGS sequence"/>
</dbReference>
<dbReference type="SMART" id="SM00421">
    <property type="entry name" value="HTH_LUXR"/>
    <property type="match status" value="1"/>
</dbReference>
<keyword evidence="4" id="KW-1185">Reference proteome</keyword>
<dbReference type="PANTHER" id="PTHR43214:SF44">
    <property type="entry name" value="TWO-COMPONENT RESPONSE REGULATOR"/>
    <property type="match status" value="1"/>
</dbReference>
<dbReference type="PRINTS" id="PR00038">
    <property type="entry name" value="HTHLUXR"/>
</dbReference>
<evidence type="ECO:0000313" key="3">
    <source>
        <dbReference type="EMBL" id="MBR7835423.1"/>
    </source>
</evidence>
<feature type="domain" description="HTH luxR-type" evidence="2">
    <location>
        <begin position="549"/>
        <end position="614"/>
    </location>
</feature>
<dbReference type="InterPro" id="IPR036388">
    <property type="entry name" value="WH-like_DNA-bd_sf"/>
</dbReference>
<proteinExistence type="predicted"/>
<gene>
    <name evidence="3" type="ORF">KDL01_19265</name>
</gene>
<dbReference type="InterPro" id="IPR011990">
    <property type="entry name" value="TPR-like_helical_dom_sf"/>
</dbReference>
<dbReference type="AlphaFoldDB" id="A0A941ISZ3"/>
<evidence type="ECO:0000259" key="2">
    <source>
        <dbReference type="PROSITE" id="PS50043"/>
    </source>
</evidence>
<dbReference type="SUPFAM" id="SSF46894">
    <property type="entry name" value="C-terminal effector domain of the bipartite response regulators"/>
    <property type="match status" value="1"/>
</dbReference>
<dbReference type="Gene3D" id="1.10.10.10">
    <property type="entry name" value="Winged helix-like DNA-binding domain superfamily/Winged helix DNA-binding domain"/>
    <property type="match status" value="1"/>
</dbReference>
<dbReference type="InterPro" id="IPR039420">
    <property type="entry name" value="WalR-like"/>
</dbReference>
<dbReference type="CDD" id="cd06170">
    <property type="entry name" value="LuxR_C_like"/>
    <property type="match status" value="1"/>
</dbReference>
<dbReference type="PROSITE" id="PS50043">
    <property type="entry name" value="HTH_LUXR_2"/>
    <property type="match status" value="1"/>
</dbReference>
<dbReference type="InterPro" id="IPR000792">
    <property type="entry name" value="Tscrpt_reg_LuxR_C"/>
</dbReference>
<comment type="caution">
    <text evidence="3">The sequence shown here is derived from an EMBL/GenBank/DDBJ whole genome shotgun (WGS) entry which is preliminary data.</text>
</comment>
<dbReference type="PANTHER" id="PTHR43214">
    <property type="entry name" value="TWO-COMPONENT RESPONSE REGULATOR"/>
    <property type="match status" value="1"/>
</dbReference>
<dbReference type="SUPFAM" id="SSF48452">
    <property type="entry name" value="TPR-like"/>
    <property type="match status" value="1"/>
</dbReference>
<dbReference type="RefSeq" id="WP_212529917.1">
    <property type="nucleotide sequence ID" value="NZ_JAGSOG010000095.1"/>
</dbReference>
<organism evidence="3 4">
    <name type="scientific">Actinospica durhamensis</name>
    <dbReference type="NCBI Taxonomy" id="1508375"/>
    <lineage>
        <taxon>Bacteria</taxon>
        <taxon>Bacillati</taxon>
        <taxon>Actinomycetota</taxon>
        <taxon>Actinomycetes</taxon>
        <taxon>Catenulisporales</taxon>
        <taxon>Actinospicaceae</taxon>
        <taxon>Actinospica</taxon>
    </lineage>
</organism>
<protein>
    <submittedName>
        <fullName evidence="3">Response regulator transcription factor</fullName>
    </submittedName>
</protein>
<name>A0A941ISZ3_9ACTN</name>
<sequence>MRAADGSQPARGAAAGTRLALPLDYTVADLDELARTGAVQAFTAMMRRDRPAFGLDARNHADIADVCVAVRGRPADLELVARMATGGTGLRTIADALSRGDWDGGIAVLAERAAGPPRAVETDALERLVLAAAALCPDGLSDEALELLSGRPDVAGPLERLIGQGLVEASEDCSGTLCGPVARRYRLPLRALTAVRRCTADDRKLREAHCGYYLDLAEVHADGLWTRRQPDALTSLGQERRNIATALRWAIANGRQARAAELVRRLAPYWRRTSELLTLRSLVLDLMECDPAPPLALPGLGALAADMFARLGEHEAALDAIAASGGTQTPVGDEAARADQLYATGLALSASSGARAVHQLRRAVAGYRAAGDEAGAADVEFDLSGLEFRFGRAADAYRTARSALAGTIRRGDELTSAALLLRLGAFAAAGRDRSASAAYVERAMVKLRNLGAAAAVGILAGQVNSLLEPSVVRRATHLARLLGSFSARHRAEFADVSPQCPVGDRERQLATVLGERALMEAAAYGAGLPLPELFAEIAAEMFGSPAARPETAPSVLTRRETDVALLVGEGLTNREVAHRLAISEWTVVNHMRQIMRKLDCSSRVQVARWVVATL</sequence>
<dbReference type="GO" id="GO:0006355">
    <property type="term" value="P:regulation of DNA-templated transcription"/>
    <property type="evidence" value="ECO:0007669"/>
    <property type="project" value="InterPro"/>
</dbReference>
<keyword evidence="1" id="KW-0238">DNA-binding</keyword>
<dbReference type="Pfam" id="PF00196">
    <property type="entry name" value="GerE"/>
    <property type="match status" value="1"/>
</dbReference>
<dbReference type="GO" id="GO:0003677">
    <property type="term" value="F:DNA binding"/>
    <property type="evidence" value="ECO:0007669"/>
    <property type="project" value="UniProtKB-KW"/>
</dbReference>